<dbReference type="Proteomes" id="UP000790709">
    <property type="component" value="Unassembled WGS sequence"/>
</dbReference>
<comment type="caution">
    <text evidence="1">The sequence shown here is derived from an EMBL/GenBank/DDBJ whole genome shotgun (WGS) entry which is preliminary data.</text>
</comment>
<sequence length="1198" mass="135761">MEFDIRNVDFETNEWAVTKAVAAVLHACPGPFVSDPEQKPINFRVKLNPGHSGVRNDGTGRLILPSKIGSRFARWLKSPESNQIRAGRKMLKFFRNGNHVPKDLAMTLEKALYIDPDLDQERQRKRAMLQVDFRIANLQIGTFYRPLGARPGDSRAFSVEWDADLVSSSLGWLKFEYDHKLLRAKIGDPMRGEPQYHVAIKFSSINKLAIGYDFGNQFLCFDLFTPPVIEEEILGGSDYDLRRRVSSLHPGHAMVAPYAHHLRILLSEDGDLAKFERLCAVAELRRPYKGVSIEATQQGFFTSKNLAEATKWLKSLEKASHWHVAFQVEALLHNGLLNTQELRALRPAIDALIRQHPEAAGEVMRYFTEGVAFRLPSQTPQHCFNLILHTKCRPRRRPPSGKFFSHRATFTPTRMLLEGPYIIQSNRIIREYEGYEDRFLRVDFRDEDGLQYRWNRDVDGTTCLQTRVGDILRHGFELGGRNFQFLAYSSSALREHAVWFMSPFSHPEKGYVTPESIRKMGDFADTIYSPSKYAARLAQAFTATDPSVTIQRDQWKEIPDITEGGIVFTDGVGTLSRDLADMIWQKLCEGREDHGLYAIKPSAYQIRFLGYKGVVAIDEQLSGILMCLRPSMRKYTATNDYGDIEIARAFDRPNRPHLNRPLVMVLEDRGAKLEAFMTLQEMAVADARMAHDSIDRFTHLLEGHNLGHHFQLSSTLQRLATLGLDLKPQRMQKPIDNPFLARLRACAINDVLRSVKHSARIPIPKSHMLVGVADEGNAYINAGHADVFTLPPGKIYACVQYPGDAEPTWLRGPCVVSRSPVVHPGDAQRVYAIGEPPKDKLCLFAHLKNVVVFSSTGVQSLPNSLGGGDLDGDLYEVIQYPGLLITEQVDPASYPSRPPFTLNRPSTIEDVCDFVVEYISSDVVGLISDKHITIADQSKDGTSDGYCIKLAEMHSRAVDYVKHGVKVDIRDMPRNLIPYKPDWHAAEVEAPRHTDYYESTRALGHLYRNITLEDIPESFPRKSTKHFDDPISKELKPRVDRQLQKCVGSAREPLRIELVFMAYRDELSYISATHTLSKAPGARLREEEIVIGTILAKCSQKRWRGDRIHSMKECATFLVKDTRRAFVTNRMEFASEDELREGLQRAWEAWDYSLMRSASTETSECFGAESFGLVALGVVLDCLERLEQLQKGIKKDTK</sequence>
<evidence type="ECO:0000313" key="2">
    <source>
        <dbReference type="Proteomes" id="UP000790709"/>
    </source>
</evidence>
<evidence type="ECO:0000313" key="1">
    <source>
        <dbReference type="EMBL" id="KAH7923477.1"/>
    </source>
</evidence>
<gene>
    <name evidence="1" type="ORF">BV22DRAFT_1036260</name>
</gene>
<reference evidence="1" key="1">
    <citation type="journal article" date="2021" name="New Phytol.">
        <title>Evolutionary innovations through gain and loss of genes in the ectomycorrhizal Boletales.</title>
        <authorList>
            <person name="Wu G."/>
            <person name="Miyauchi S."/>
            <person name="Morin E."/>
            <person name="Kuo A."/>
            <person name="Drula E."/>
            <person name="Varga T."/>
            <person name="Kohler A."/>
            <person name="Feng B."/>
            <person name="Cao Y."/>
            <person name="Lipzen A."/>
            <person name="Daum C."/>
            <person name="Hundley H."/>
            <person name="Pangilinan J."/>
            <person name="Johnson J."/>
            <person name="Barry K."/>
            <person name="LaButti K."/>
            <person name="Ng V."/>
            <person name="Ahrendt S."/>
            <person name="Min B."/>
            <person name="Choi I.G."/>
            <person name="Park H."/>
            <person name="Plett J.M."/>
            <person name="Magnuson J."/>
            <person name="Spatafora J.W."/>
            <person name="Nagy L.G."/>
            <person name="Henrissat B."/>
            <person name="Grigoriev I.V."/>
            <person name="Yang Z.L."/>
            <person name="Xu J."/>
            <person name="Martin F.M."/>
        </authorList>
    </citation>
    <scope>NUCLEOTIDE SEQUENCE</scope>
    <source>
        <strain evidence="1">KUC20120723A-06</strain>
    </source>
</reference>
<keyword evidence="2" id="KW-1185">Reference proteome</keyword>
<name>A0ACB8BFC2_9AGAM</name>
<accession>A0ACB8BFC2</accession>
<proteinExistence type="predicted"/>
<dbReference type="EMBL" id="MU266451">
    <property type="protein sequence ID" value="KAH7923477.1"/>
    <property type="molecule type" value="Genomic_DNA"/>
</dbReference>
<protein>
    <submittedName>
        <fullName evidence="1">RdRP-domain-containing protein</fullName>
    </submittedName>
</protein>
<organism evidence="1 2">
    <name type="scientific">Leucogyrophana mollusca</name>
    <dbReference type="NCBI Taxonomy" id="85980"/>
    <lineage>
        <taxon>Eukaryota</taxon>
        <taxon>Fungi</taxon>
        <taxon>Dikarya</taxon>
        <taxon>Basidiomycota</taxon>
        <taxon>Agaricomycotina</taxon>
        <taxon>Agaricomycetes</taxon>
        <taxon>Agaricomycetidae</taxon>
        <taxon>Boletales</taxon>
        <taxon>Boletales incertae sedis</taxon>
        <taxon>Leucogyrophana</taxon>
    </lineage>
</organism>